<dbReference type="PANTHER" id="PTHR23279">
    <property type="entry name" value="DEFECTIVE PROBOSCIS EXTENSION RESPONSE DPR -RELATED"/>
    <property type="match status" value="1"/>
</dbReference>
<dbReference type="InterPro" id="IPR036179">
    <property type="entry name" value="Ig-like_dom_sf"/>
</dbReference>
<dbReference type="InterPro" id="IPR037448">
    <property type="entry name" value="Zig-8"/>
</dbReference>
<evidence type="ECO:0000313" key="2">
    <source>
        <dbReference type="EMBL" id="CAL4203692.1"/>
    </source>
</evidence>
<sequence length="166" mass="17758">VIANIRYLDKQLYKPPPELRDDGGFGTQILGTSERFLQAGSSLPLVCVVTHTKGAPTAILWYHNLSVVDYDSPRGGISLQVEKTAQQTTSRLILSSVRDEDSGNYSCVPVNAPKSTVQVHVNSDELRAAVHQGGINSGSTVATQHGTAYSRSLILTILALARLTAG</sequence>
<dbReference type="PROSITE" id="PS50835">
    <property type="entry name" value="IG_LIKE"/>
    <property type="match status" value="1"/>
</dbReference>
<dbReference type="Gene3D" id="2.60.40.10">
    <property type="entry name" value="Immunoglobulins"/>
    <property type="match status" value="1"/>
</dbReference>
<dbReference type="InterPro" id="IPR013783">
    <property type="entry name" value="Ig-like_fold"/>
</dbReference>
<feature type="non-terminal residue" evidence="2">
    <location>
        <position position="1"/>
    </location>
</feature>
<organism evidence="2 3">
    <name type="scientific">Meganyctiphanes norvegica</name>
    <name type="common">Northern krill</name>
    <name type="synonym">Thysanopoda norvegica</name>
    <dbReference type="NCBI Taxonomy" id="48144"/>
    <lineage>
        <taxon>Eukaryota</taxon>
        <taxon>Metazoa</taxon>
        <taxon>Ecdysozoa</taxon>
        <taxon>Arthropoda</taxon>
        <taxon>Crustacea</taxon>
        <taxon>Multicrustacea</taxon>
        <taxon>Malacostraca</taxon>
        <taxon>Eumalacostraca</taxon>
        <taxon>Eucarida</taxon>
        <taxon>Euphausiacea</taxon>
        <taxon>Euphausiidae</taxon>
        <taxon>Meganyctiphanes</taxon>
    </lineage>
</organism>
<dbReference type="InterPro" id="IPR003598">
    <property type="entry name" value="Ig_sub2"/>
</dbReference>
<evidence type="ECO:0000259" key="1">
    <source>
        <dbReference type="PROSITE" id="PS50835"/>
    </source>
</evidence>
<reference evidence="2 3" key="1">
    <citation type="submission" date="2024-05" db="EMBL/GenBank/DDBJ databases">
        <authorList>
            <person name="Wallberg A."/>
        </authorList>
    </citation>
    <scope>NUCLEOTIDE SEQUENCE [LARGE SCALE GENOMIC DNA]</scope>
</reference>
<dbReference type="PANTHER" id="PTHR23279:SF46">
    <property type="entry name" value="DEFECTIVE PROBOSCIS EXTENSION RESPONSE 10, ISOFORM A-RELATED"/>
    <property type="match status" value="1"/>
</dbReference>
<dbReference type="SMART" id="SM00408">
    <property type="entry name" value="IGc2"/>
    <property type="match status" value="1"/>
</dbReference>
<dbReference type="SUPFAM" id="SSF48726">
    <property type="entry name" value="Immunoglobulin"/>
    <property type="match status" value="1"/>
</dbReference>
<dbReference type="AlphaFoldDB" id="A0AAV2SKB4"/>
<dbReference type="EMBL" id="CAXKWB010079510">
    <property type="protein sequence ID" value="CAL4203692.1"/>
    <property type="molecule type" value="Genomic_DNA"/>
</dbReference>
<keyword evidence="3" id="KW-1185">Reference proteome</keyword>
<dbReference type="CDD" id="cd00096">
    <property type="entry name" value="Ig"/>
    <property type="match status" value="1"/>
</dbReference>
<dbReference type="Pfam" id="PF13927">
    <property type="entry name" value="Ig_3"/>
    <property type="match status" value="1"/>
</dbReference>
<dbReference type="SMART" id="SM00409">
    <property type="entry name" value="IG"/>
    <property type="match status" value="1"/>
</dbReference>
<comment type="caution">
    <text evidence="2">The sequence shown here is derived from an EMBL/GenBank/DDBJ whole genome shotgun (WGS) entry which is preliminary data.</text>
</comment>
<name>A0AAV2SKB4_MEGNR</name>
<dbReference type="Proteomes" id="UP001497623">
    <property type="component" value="Unassembled WGS sequence"/>
</dbReference>
<accession>A0AAV2SKB4</accession>
<feature type="domain" description="Ig-like" evidence="1">
    <location>
        <begin position="17"/>
        <end position="118"/>
    </location>
</feature>
<dbReference type="GO" id="GO:0032589">
    <property type="term" value="C:neuron projection membrane"/>
    <property type="evidence" value="ECO:0007669"/>
    <property type="project" value="TreeGrafter"/>
</dbReference>
<gene>
    <name evidence="2" type="ORF">MNOR_LOCUS37807</name>
</gene>
<protein>
    <recommendedName>
        <fullName evidence="1">Ig-like domain-containing protein</fullName>
    </recommendedName>
</protein>
<proteinExistence type="predicted"/>
<dbReference type="GO" id="GO:0050808">
    <property type="term" value="P:synapse organization"/>
    <property type="evidence" value="ECO:0007669"/>
    <property type="project" value="TreeGrafter"/>
</dbReference>
<evidence type="ECO:0000313" key="3">
    <source>
        <dbReference type="Proteomes" id="UP001497623"/>
    </source>
</evidence>
<dbReference type="InterPro" id="IPR003599">
    <property type="entry name" value="Ig_sub"/>
</dbReference>
<dbReference type="InterPro" id="IPR007110">
    <property type="entry name" value="Ig-like_dom"/>
</dbReference>